<reference evidence="1 2" key="1">
    <citation type="journal article" date="2024" name="Int. J. Syst. Evol. Microbiol.">
        <title>Paenibacillus hexagrammi sp. nov., a novel bacterium isolated from the gut content of Hexagrammos agrammus.</title>
        <authorList>
            <person name="Jung H.K."/>
            <person name="Kim D.G."/>
            <person name="Zin H."/>
            <person name="Park J."/>
            <person name="Jung H."/>
            <person name="Kim Y.O."/>
            <person name="Kong H.J."/>
            <person name="Kim J.W."/>
            <person name="Kim Y.S."/>
        </authorList>
    </citation>
    <scope>NUCLEOTIDE SEQUENCE [LARGE SCALE GENOMIC DNA]</scope>
    <source>
        <strain evidence="1 2">YPD9-1</strain>
    </source>
</reference>
<keyword evidence="2" id="KW-1185">Reference proteome</keyword>
<evidence type="ECO:0000313" key="2">
    <source>
        <dbReference type="Proteomes" id="UP001649230"/>
    </source>
</evidence>
<protein>
    <submittedName>
        <fullName evidence="1">Uncharacterized protein</fullName>
    </submittedName>
</protein>
<dbReference type="EMBL" id="CP090978">
    <property type="protein sequence ID" value="UJF35289.1"/>
    <property type="molecule type" value="Genomic_DNA"/>
</dbReference>
<accession>A0ABY3SPV7</accession>
<sequence length="163" mass="18329">MMQFTMKSIENGWDSFKPSLSVYLEEPMLSEAKEDELLREIYMAALSLELYCIPFAFEPETAALISKEMAAIMASEAFASHQLAEPIHQIYIPLFQQVSASLPDEHALALVEAAATILYERLNLPRKPAHAETSLLWAKLVPYLIQAVGKWPIILSKFTIQSS</sequence>
<proteinExistence type="predicted"/>
<dbReference type="Proteomes" id="UP001649230">
    <property type="component" value="Chromosome"/>
</dbReference>
<gene>
    <name evidence="1" type="ORF">L0M14_09375</name>
</gene>
<name>A0ABY3SPV7_9BACL</name>
<dbReference type="RefSeq" id="WP_235121856.1">
    <property type="nucleotide sequence ID" value="NZ_CP090978.1"/>
</dbReference>
<evidence type="ECO:0000313" key="1">
    <source>
        <dbReference type="EMBL" id="UJF35289.1"/>
    </source>
</evidence>
<organism evidence="1 2">
    <name type="scientific">Paenibacillus hexagrammi</name>
    <dbReference type="NCBI Taxonomy" id="2908839"/>
    <lineage>
        <taxon>Bacteria</taxon>
        <taxon>Bacillati</taxon>
        <taxon>Bacillota</taxon>
        <taxon>Bacilli</taxon>
        <taxon>Bacillales</taxon>
        <taxon>Paenibacillaceae</taxon>
        <taxon>Paenibacillus</taxon>
    </lineage>
</organism>